<feature type="transmembrane region" description="Helical" evidence="8">
    <location>
        <begin position="95"/>
        <end position="114"/>
    </location>
</feature>
<dbReference type="Pfam" id="PF00950">
    <property type="entry name" value="ABC-3"/>
    <property type="match status" value="1"/>
</dbReference>
<keyword evidence="3" id="KW-0410">Iron transport</keyword>
<dbReference type="GO" id="GO:0006826">
    <property type="term" value="P:iron ion transport"/>
    <property type="evidence" value="ECO:0007669"/>
    <property type="project" value="UniProtKB-KW"/>
</dbReference>
<keyword evidence="3" id="KW-0408">Iron</keyword>
<organism evidence="9 10">
    <name type="scientific">Ignatzschineria indica</name>
    <dbReference type="NCBI Taxonomy" id="472583"/>
    <lineage>
        <taxon>Bacteria</taxon>
        <taxon>Pseudomonadati</taxon>
        <taxon>Pseudomonadota</taxon>
        <taxon>Gammaproteobacteria</taxon>
        <taxon>Cardiobacteriales</taxon>
        <taxon>Ignatzschineriaceae</taxon>
        <taxon>Ignatzschineria</taxon>
    </lineage>
</organism>
<dbReference type="SUPFAM" id="SSF81345">
    <property type="entry name" value="ABC transporter involved in vitamin B12 uptake, BtuC"/>
    <property type="match status" value="1"/>
</dbReference>
<keyword evidence="10" id="KW-1185">Reference proteome</keyword>
<evidence type="ECO:0000256" key="1">
    <source>
        <dbReference type="ARBA" id="ARBA00004141"/>
    </source>
</evidence>
<keyword evidence="4 7" id="KW-0812">Transmembrane</keyword>
<keyword evidence="7" id="KW-0813">Transport</keyword>
<feature type="transmembrane region" description="Helical" evidence="8">
    <location>
        <begin position="252"/>
        <end position="269"/>
    </location>
</feature>
<dbReference type="PANTHER" id="PTHR30477">
    <property type="entry name" value="ABC-TRANSPORTER METAL-BINDING PROTEIN"/>
    <property type="match status" value="1"/>
</dbReference>
<dbReference type="GO" id="GO:0010043">
    <property type="term" value="P:response to zinc ion"/>
    <property type="evidence" value="ECO:0007669"/>
    <property type="project" value="TreeGrafter"/>
</dbReference>
<feature type="transmembrane region" description="Helical" evidence="8">
    <location>
        <begin position="182"/>
        <end position="207"/>
    </location>
</feature>
<accession>A0A2U2AMC3</accession>
<evidence type="ECO:0000256" key="7">
    <source>
        <dbReference type="RuleBase" id="RU003943"/>
    </source>
</evidence>
<comment type="subcellular location">
    <subcellularLocation>
        <location evidence="7">Cell membrane</location>
        <topology evidence="7">Multi-pass membrane protein</topology>
    </subcellularLocation>
    <subcellularLocation>
        <location evidence="1">Membrane</location>
        <topology evidence="1">Multi-pass membrane protein</topology>
    </subcellularLocation>
</comment>
<proteinExistence type="inferred from homology"/>
<dbReference type="CDD" id="cd06550">
    <property type="entry name" value="TM_ABC_iron-siderophores_like"/>
    <property type="match status" value="1"/>
</dbReference>
<evidence type="ECO:0000313" key="10">
    <source>
        <dbReference type="Proteomes" id="UP000244948"/>
    </source>
</evidence>
<dbReference type="Proteomes" id="UP000244948">
    <property type="component" value="Unassembled WGS sequence"/>
</dbReference>
<dbReference type="GO" id="GO:0055085">
    <property type="term" value="P:transmembrane transport"/>
    <property type="evidence" value="ECO:0007669"/>
    <property type="project" value="InterPro"/>
</dbReference>
<dbReference type="PANTHER" id="PTHR30477:SF24">
    <property type="entry name" value="IRON TRANSPORT SYSTEM MEMBRANE PROTEIN HI_0359-RELATED"/>
    <property type="match status" value="1"/>
</dbReference>
<feature type="transmembrane region" description="Helical" evidence="8">
    <location>
        <begin position="58"/>
        <end position="83"/>
    </location>
</feature>
<keyword evidence="6 8" id="KW-0472">Membrane</keyword>
<dbReference type="InterPro" id="IPR001626">
    <property type="entry name" value="ABC_TroCD"/>
</dbReference>
<feature type="transmembrane region" description="Helical" evidence="8">
    <location>
        <begin position="20"/>
        <end position="38"/>
    </location>
</feature>
<evidence type="ECO:0000256" key="3">
    <source>
        <dbReference type="ARBA" id="ARBA00022496"/>
    </source>
</evidence>
<keyword evidence="3" id="KW-0406">Ion transport</keyword>
<dbReference type="GO" id="GO:0043190">
    <property type="term" value="C:ATP-binding cassette (ABC) transporter complex"/>
    <property type="evidence" value="ECO:0007669"/>
    <property type="project" value="InterPro"/>
</dbReference>
<gene>
    <name evidence="9" type="ORF">DC082_02190</name>
</gene>
<feature type="transmembrane region" description="Helical" evidence="8">
    <location>
        <begin position="134"/>
        <end position="152"/>
    </location>
</feature>
<dbReference type="FunFam" id="1.10.3470.10:FF:000003">
    <property type="entry name" value="Iron ABC transporter permease SitD"/>
    <property type="match status" value="1"/>
</dbReference>
<dbReference type="GO" id="GO:0071281">
    <property type="term" value="P:cellular response to iron ion"/>
    <property type="evidence" value="ECO:0007669"/>
    <property type="project" value="UniProtKB-ARBA"/>
</dbReference>
<protein>
    <submittedName>
        <fullName evidence="9">Iron ABC transporter permease</fullName>
    </submittedName>
</protein>
<evidence type="ECO:0000256" key="2">
    <source>
        <dbReference type="ARBA" id="ARBA00008034"/>
    </source>
</evidence>
<dbReference type="InterPro" id="IPR037294">
    <property type="entry name" value="ABC_BtuC-like"/>
</dbReference>
<keyword evidence="5 8" id="KW-1133">Transmembrane helix</keyword>
<evidence type="ECO:0000256" key="5">
    <source>
        <dbReference type="ARBA" id="ARBA00022989"/>
    </source>
</evidence>
<reference evidence="9 10" key="1">
    <citation type="journal article" date="2018" name="Genome Announc.">
        <title>Ignatzschineria cameli sp. nov., isolated from necrotic foot tissue of dromedaries (Camelus dromedarius) and associated maggots (Wohlfahrtia species) in Dubai.</title>
        <authorList>
            <person name="Tsang C.C."/>
            <person name="Tang J.Y."/>
            <person name="Fong J.Y."/>
            <person name="Kinne J."/>
            <person name="Lee H.H."/>
            <person name="Joseph M."/>
            <person name="Jose S."/>
            <person name="Schuster R.K."/>
            <person name="Tang Y."/>
            <person name="Sivakumar S."/>
            <person name="Chen J.H."/>
            <person name="Teng J.L."/>
            <person name="Lau S.K."/>
            <person name="Wernery U."/>
            <person name="Woo P.C."/>
        </authorList>
    </citation>
    <scope>NUCLEOTIDE SEQUENCE [LARGE SCALE GENOMIC DNA]</scope>
    <source>
        <strain evidence="9 10">KCTC 22643</strain>
    </source>
</reference>
<comment type="similarity">
    <text evidence="2 7">Belongs to the ABC-3 integral membrane protein family.</text>
</comment>
<dbReference type="EMBL" id="QEWR01000002">
    <property type="protein sequence ID" value="PWD84373.1"/>
    <property type="molecule type" value="Genomic_DNA"/>
</dbReference>
<evidence type="ECO:0000256" key="4">
    <source>
        <dbReference type="ARBA" id="ARBA00022692"/>
    </source>
</evidence>
<evidence type="ECO:0000313" key="9">
    <source>
        <dbReference type="EMBL" id="PWD84373.1"/>
    </source>
</evidence>
<name>A0A2U2AMC3_9GAMM</name>
<evidence type="ECO:0000256" key="6">
    <source>
        <dbReference type="ARBA" id="ARBA00023136"/>
    </source>
</evidence>
<dbReference type="Gene3D" id="1.10.3470.10">
    <property type="entry name" value="ABC transporter involved in vitamin B12 uptake, BtuC"/>
    <property type="match status" value="1"/>
</dbReference>
<dbReference type="AlphaFoldDB" id="A0A2U2AMC3"/>
<evidence type="ECO:0000256" key="8">
    <source>
        <dbReference type="SAM" id="Phobius"/>
    </source>
</evidence>
<feature type="transmembrane region" description="Helical" evidence="8">
    <location>
        <begin position="219"/>
        <end position="240"/>
    </location>
</feature>
<comment type="caution">
    <text evidence="9">The sequence shown here is derived from an EMBL/GenBank/DDBJ whole genome shotgun (WGS) entry which is preliminary data.</text>
</comment>
<sequence>MIDSLILTPLQYPFMQQAMLGALISGVVCAVLSCYLILKGWALMGDAISHAVLPGIVLAFIFNLPLVIGAFASGLFCAVATGYLRANSQIKEDAILGIVFSGLFALGLFAFSFVKTDQHLTHVLFGNILGILPSELWQIIIIAGITLLVILLKRKDFMLYCFDPVQASVLGLPVKFLHYTLLILLALSIVASLQAVGVILVIAMLVAPGIIGFLLTKRFPIMMIIAVISSLISAFMGVLLSFHIDAETGPCIVLSQTVLFLLAFIYSRLRHRIIRRKSL</sequence>